<dbReference type="InterPro" id="IPR006665">
    <property type="entry name" value="OmpA-like"/>
</dbReference>
<evidence type="ECO:0000313" key="9">
    <source>
        <dbReference type="Proteomes" id="UP001500736"/>
    </source>
</evidence>
<dbReference type="InterPro" id="IPR011990">
    <property type="entry name" value="TPR-like_helical_dom_sf"/>
</dbReference>
<name>A0ABN1JGJ7_9FLAO</name>
<dbReference type="EMBL" id="BAAAGF010000001">
    <property type="protein sequence ID" value="GAA0739284.1"/>
    <property type="molecule type" value="Genomic_DNA"/>
</dbReference>
<reference evidence="8 9" key="1">
    <citation type="journal article" date="2019" name="Int. J. Syst. Evol. Microbiol.">
        <title>The Global Catalogue of Microorganisms (GCM) 10K type strain sequencing project: providing services to taxonomists for standard genome sequencing and annotation.</title>
        <authorList>
            <consortium name="The Broad Institute Genomics Platform"/>
            <consortium name="The Broad Institute Genome Sequencing Center for Infectious Disease"/>
            <person name="Wu L."/>
            <person name="Ma J."/>
        </authorList>
    </citation>
    <scope>NUCLEOTIDE SEQUENCE [LARGE SCALE GENOMIC DNA]</scope>
    <source>
        <strain evidence="8 9">JCM 15976</strain>
    </source>
</reference>
<comment type="caution">
    <text evidence="8">The sequence shown here is derived from an EMBL/GenBank/DDBJ whole genome shotgun (WGS) entry which is preliminary data.</text>
</comment>
<evidence type="ECO:0000259" key="7">
    <source>
        <dbReference type="PROSITE" id="PS51123"/>
    </source>
</evidence>
<dbReference type="Gene3D" id="2.120.10.30">
    <property type="entry name" value="TolB, C-terminal domain"/>
    <property type="match status" value="1"/>
</dbReference>
<accession>A0ABN1JGJ7</accession>
<evidence type="ECO:0000256" key="2">
    <source>
        <dbReference type="ARBA" id="ARBA00023136"/>
    </source>
</evidence>
<dbReference type="Proteomes" id="UP001500736">
    <property type="component" value="Unassembled WGS sequence"/>
</dbReference>
<keyword evidence="2 5" id="KW-0472">Membrane</keyword>
<evidence type="ECO:0000256" key="6">
    <source>
        <dbReference type="SAM" id="SignalP"/>
    </source>
</evidence>
<dbReference type="PROSITE" id="PS50005">
    <property type="entry name" value="TPR"/>
    <property type="match status" value="1"/>
</dbReference>
<dbReference type="PRINTS" id="PR01021">
    <property type="entry name" value="OMPADOMAIN"/>
</dbReference>
<dbReference type="InterPro" id="IPR011042">
    <property type="entry name" value="6-blade_b-propeller_TolB-like"/>
</dbReference>
<feature type="repeat" description="TPR" evidence="4">
    <location>
        <begin position="63"/>
        <end position="96"/>
    </location>
</feature>
<dbReference type="PANTHER" id="PTHR30329">
    <property type="entry name" value="STATOR ELEMENT OF FLAGELLAR MOTOR COMPLEX"/>
    <property type="match status" value="1"/>
</dbReference>
<dbReference type="Pfam" id="PF00691">
    <property type="entry name" value="OmpA"/>
    <property type="match status" value="1"/>
</dbReference>
<dbReference type="PANTHER" id="PTHR30329:SF21">
    <property type="entry name" value="LIPOPROTEIN YIAD-RELATED"/>
    <property type="match status" value="1"/>
</dbReference>
<evidence type="ECO:0000256" key="1">
    <source>
        <dbReference type="ARBA" id="ARBA00004442"/>
    </source>
</evidence>
<protein>
    <submittedName>
        <fullName evidence="8">OmpA family protein</fullName>
    </submittedName>
</protein>
<dbReference type="InterPro" id="IPR006664">
    <property type="entry name" value="OMP_bac"/>
</dbReference>
<keyword evidence="3" id="KW-0998">Cell outer membrane</keyword>
<dbReference type="InterPro" id="IPR011659">
    <property type="entry name" value="WD40"/>
</dbReference>
<proteinExistence type="predicted"/>
<feature type="chain" id="PRO_5045979413" evidence="6">
    <location>
        <begin position="29"/>
        <end position="646"/>
    </location>
</feature>
<dbReference type="InterPro" id="IPR036737">
    <property type="entry name" value="OmpA-like_sf"/>
</dbReference>
<dbReference type="SUPFAM" id="SSF82171">
    <property type="entry name" value="DPP6 N-terminal domain-like"/>
    <property type="match status" value="1"/>
</dbReference>
<evidence type="ECO:0000256" key="4">
    <source>
        <dbReference type="PROSITE-ProRule" id="PRU00339"/>
    </source>
</evidence>
<keyword evidence="9" id="KW-1185">Reference proteome</keyword>
<dbReference type="CDD" id="cd07185">
    <property type="entry name" value="OmpA_C-like"/>
    <property type="match status" value="1"/>
</dbReference>
<evidence type="ECO:0000313" key="8">
    <source>
        <dbReference type="EMBL" id="GAA0739284.1"/>
    </source>
</evidence>
<dbReference type="SUPFAM" id="SSF48452">
    <property type="entry name" value="TPR-like"/>
    <property type="match status" value="1"/>
</dbReference>
<dbReference type="RefSeq" id="WP_343795991.1">
    <property type="nucleotide sequence ID" value="NZ_BAAAGF010000001.1"/>
</dbReference>
<dbReference type="InterPro" id="IPR019734">
    <property type="entry name" value="TPR_rpt"/>
</dbReference>
<dbReference type="Gene3D" id="2.60.40.1120">
    <property type="entry name" value="Carboxypeptidase-like, regulatory domain"/>
    <property type="match status" value="1"/>
</dbReference>
<dbReference type="Pfam" id="PF07676">
    <property type="entry name" value="PD40"/>
    <property type="match status" value="2"/>
</dbReference>
<dbReference type="PROSITE" id="PS51123">
    <property type="entry name" value="OMPA_2"/>
    <property type="match status" value="1"/>
</dbReference>
<dbReference type="InterPro" id="IPR050330">
    <property type="entry name" value="Bact_OuterMem_StrucFunc"/>
</dbReference>
<dbReference type="Gene3D" id="3.30.1330.60">
    <property type="entry name" value="OmpA-like domain"/>
    <property type="match status" value="1"/>
</dbReference>
<sequence length="646" mass="73149">MKLENKIKTLAFTVIVLVSVLSQTSLQAQERQLKKADKEYDNMAYSEAVDEYLKAVDKGYGSEALFKKLGNSYYFNANYDEALKWYKELFNITQNTEPEYYLRYAQSLKATGNDSEAKQWYDTYLNKVGAQNNDLNSASDYLSIIGNNEDRYSLSAININTKGIEYATNIHNDTLMLTRSKGSTGSIINNWDGNSFLDVFIAPVNSDGSIGKTEKIKGDVNTKYHESSAVITKDGQTMYFTRSNTSPKGKRSKKETKHLKIYRAHLVNGKWKNIEELSINGDNYDTAHPMLNPKEDKLYFVSNRPETLGATDLFVASINSDGSLGTPTNLGPKVNTKGRESFPFITKDNELYFSSDGHFGLGGYDVFYAKLIGNSIEGNIVNVGSPINSKKDDFGFIIENKKGYISSNRQGGDGYDDIYAFTELKPIKELTESLISGTVLDKDTKKPLRDAIVTVVDEDNKEVTTVKTDQNGRYKIEPIDPMALYILKVVKVGYNGDDVFSKRSKNPRQHDFELKKQVVEVVEQPKSDLPERLDVLINFDFDKHNIRPDAQIELERVVDFMKRHTTVKLDIRSHTDSRGNDQYNMLLSDRRAKATIDYLVSRGIDRSRLTGRGYGEIFLLNRCSNGVTCSSRDHEMNRRSEFIVIQ</sequence>
<dbReference type="Pfam" id="PF13620">
    <property type="entry name" value="CarboxypepD_reg"/>
    <property type="match status" value="1"/>
</dbReference>
<gene>
    <name evidence="8" type="ORF">GCM10009431_08130</name>
</gene>
<comment type="subcellular location">
    <subcellularLocation>
        <location evidence="1">Cell outer membrane</location>
    </subcellularLocation>
</comment>
<evidence type="ECO:0000256" key="3">
    <source>
        <dbReference type="ARBA" id="ARBA00023237"/>
    </source>
</evidence>
<keyword evidence="6" id="KW-0732">Signal</keyword>
<evidence type="ECO:0000256" key="5">
    <source>
        <dbReference type="PROSITE-ProRule" id="PRU00473"/>
    </source>
</evidence>
<dbReference type="SUPFAM" id="SSF49478">
    <property type="entry name" value="Cna protein B-type domain"/>
    <property type="match status" value="1"/>
</dbReference>
<organism evidence="8 9">
    <name type="scientific">Gaetbulibacter jejuensis</name>
    <dbReference type="NCBI Taxonomy" id="584607"/>
    <lineage>
        <taxon>Bacteria</taxon>
        <taxon>Pseudomonadati</taxon>
        <taxon>Bacteroidota</taxon>
        <taxon>Flavobacteriia</taxon>
        <taxon>Flavobacteriales</taxon>
        <taxon>Flavobacteriaceae</taxon>
        <taxon>Gaetbulibacter</taxon>
    </lineage>
</organism>
<dbReference type="Gene3D" id="1.25.40.10">
    <property type="entry name" value="Tetratricopeptide repeat domain"/>
    <property type="match status" value="1"/>
</dbReference>
<dbReference type="SUPFAM" id="SSF103088">
    <property type="entry name" value="OmpA-like"/>
    <property type="match status" value="1"/>
</dbReference>
<keyword evidence="4" id="KW-0802">TPR repeat</keyword>
<feature type="signal peptide" evidence="6">
    <location>
        <begin position="1"/>
        <end position="28"/>
    </location>
</feature>
<feature type="domain" description="OmpA-like" evidence="7">
    <location>
        <begin position="526"/>
        <end position="646"/>
    </location>
</feature>